<proteinExistence type="inferred from homology"/>
<evidence type="ECO:0000256" key="7">
    <source>
        <dbReference type="SAM" id="Phobius"/>
    </source>
</evidence>
<feature type="transmembrane region" description="Helical" evidence="7">
    <location>
        <begin position="204"/>
        <end position="223"/>
    </location>
</feature>
<evidence type="ECO:0008006" key="10">
    <source>
        <dbReference type="Google" id="ProtNLM"/>
    </source>
</evidence>
<feature type="region of interest" description="Disordered" evidence="6">
    <location>
        <begin position="1"/>
        <end position="32"/>
    </location>
</feature>
<evidence type="ECO:0000256" key="1">
    <source>
        <dbReference type="ARBA" id="ARBA00004141"/>
    </source>
</evidence>
<dbReference type="SUPFAM" id="SSF103473">
    <property type="entry name" value="MFS general substrate transporter"/>
    <property type="match status" value="1"/>
</dbReference>
<keyword evidence="5 7" id="KW-0472">Membrane</keyword>
<dbReference type="PANTHER" id="PTHR11654">
    <property type="entry name" value="OLIGOPEPTIDE TRANSPORTER-RELATED"/>
    <property type="match status" value="1"/>
</dbReference>
<dbReference type="Gene3D" id="1.20.1250.20">
    <property type="entry name" value="MFS general substrate transporter like domains"/>
    <property type="match status" value="1"/>
</dbReference>
<feature type="transmembrane region" description="Helical" evidence="7">
    <location>
        <begin position="526"/>
        <end position="546"/>
    </location>
</feature>
<keyword evidence="4 7" id="KW-1133">Transmembrane helix</keyword>
<accession>A0ABQ8H5I7</accession>
<evidence type="ECO:0000256" key="2">
    <source>
        <dbReference type="ARBA" id="ARBA00005982"/>
    </source>
</evidence>
<dbReference type="Pfam" id="PF00854">
    <property type="entry name" value="PTR2"/>
    <property type="match status" value="1"/>
</dbReference>
<organism evidence="8 9">
    <name type="scientific">Xanthoceras sorbifolium</name>
    <dbReference type="NCBI Taxonomy" id="99658"/>
    <lineage>
        <taxon>Eukaryota</taxon>
        <taxon>Viridiplantae</taxon>
        <taxon>Streptophyta</taxon>
        <taxon>Embryophyta</taxon>
        <taxon>Tracheophyta</taxon>
        <taxon>Spermatophyta</taxon>
        <taxon>Magnoliopsida</taxon>
        <taxon>eudicotyledons</taxon>
        <taxon>Gunneridae</taxon>
        <taxon>Pentapetalae</taxon>
        <taxon>rosids</taxon>
        <taxon>malvids</taxon>
        <taxon>Sapindales</taxon>
        <taxon>Sapindaceae</taxon>
        <taxon>Xanthoceroideae</taxon>
        <taxon>Xanthoceras</taxon>
    </lineage>
</organism>
<dbReference type="InterPro" id="IPR000109">
    <property type="entry name" value="POT_fam"/>
</dbReference>
<gene>
    <name evidence="8" type="ORF">JRO89_XS14G0165000</name>
</gene>
<reference evidence="8 9" key="1">
    <citation type="submission" date="2021-02" db="EMBL/GenBank/DDBJ databases">
        <title>Plant Genome Project.</title>
        <authorList>
            <person name="Zhang R.-G."/>
        </authorList>
    </citation>
    <scope>NUCLEOTIDE SEQUENCE [LARGE SCALE GENOMIC DNA]</scope>
    <source>
        <tissue evidence="8">Leaves</tissue>
    </source>
</reference>
<evidence type="ECO:0000313" key="8">
    <source>
        <dbReference type="EMBL" id="KAH7548558.1"/>
    </source>
</evidence>
<evidence type="ECO:0000256" key="5">
    <source>
        <dbReference type="ARBA" id="ARBA00023136"/>
    </source>
</evidence>
<protein>
    <recommendedName>
        <fullName evidence="10">Protein NRT1/ PTR FAMILY 5.4-like</fullName>
    </recommendedName>
</protein>
<dbReference type="InterPro" id="IPR036259">
    <property type="entry name" value="MFS_trans_sf"/>
</dbReference>
<feature type="transmembrane region" description="Helical" evidence="7">
    <location>
        <begin position="482"/>
        <end position="506"/>
    </location>
</feature>
<evidence type="ECO:0000256" key="3">
    <source>
        <dbReference type="ARBA" id="ARBA00022692"/>
    </source>
</evidence>
<dbReference type="InterPro" id="IPR018456">
    <property type="entry name" value="PTR2_symporter_CS"/>
</dbReference>
<evidence type="ECO:0000256" key="4">
    <source>
        <dbReference type="ARBA" id="ARBA00022989"/>
    </source>
</evidence>
<comment type="similarity">
    <text evidence="2">Belongs to the major facilitator superfamily. Proton-dependent oligopeptide transporter (POT/PTR) (TC 2.A.17) family.</text>
</comment>
<feature type="transmembrane region" description="Helical" evidence="7">
    <location>
        <begin position="319"/>
        <end position="340"/>
    </location>
</feature>
<dbReference type="Proteomes" id="UP000827721">
    <property type="component" value="Unassembled WGS sequence"/>
</dbReference>
<feature type="transmembrane region" description="Helical" evidence="7">
    <location>
        <begin position="398"/>
        <end position="418"/>
    </location>
</feature>
<dbReference type="PROSITE" id="PS01022">
    <property type="entry name" value="PTR2_1"/>
    <property type="match status" value="1"/>
</dbReference>
<evidence type="ECO:0000256" key="6">
    <source>
        <dbReference type="SAM" id="MobiDB-lite"/>
    </source>
</evidence>
<dbReference type="EMBL" id="JAFEMO010000014">
    <property type="protein sequence ID" value="KAH7548558.1"/>
    <property type="molecule type" value="Genomic_DNA"/>
</dbReference>
<feature type="transmembrane region" description="Helical" evidence="7">
    <location>
        <begin position="180"/>
        <end position="198"/>
    </location>
</feature>
<feature type="transmembrane region" description="Helical" evidence="7">
    <location>
        <begin position="450"/>
        <end position="470"/>
    </location>
</feature>
<comment type="caution">
    <text evidence="8">The sequence shown here is derived from an EMBL/GenBank/DDBJ whole genome shotgun (WGS) entry which is preliminary data.</text>
</comment>
<evidence type="ECO:0000313" key="9">
    <source>
        <dbReference type="Proteomes" id="UP000827721"/>
    </source>
</evidence>
<feature type="transmembrane region" description="Helical" evidence="7">
    <location>
        <begin position="360"/>
        <end position="377"/>
    </location>
</feature>
<comment type="subcellular location">
    <subcellularLocation>
        <location evidence="1">Membrane</location>
        <topology evidence="1">Multi-pass membrane protein</topology>
    </subcellularLocation>
</comment>
<feature type="transmembrane region" description="Helical" evidence="7">
    <location>
        <begin position="110"/>
        <end position="133"/>
    </location>
</feature>
<feature type="compositionally biased region" description="Basic and acidic residues" evidence="6">
    <location>
        <begin position="12"/>
        <end position="24"/>
    </location>
</feature>
<keyword evidence="9" id="KW-1185">Reference proteome</keyword>
<name>A0ABQ8H5I7_9ROSI</name>
<keyword evidence="3 7" id="KW-0812">Transmembrane</keyword>
<sequence>MDRPVVSAPMIENDHLRHQEETSRHGLTTQQKPYKKGGWNSAIFIIFMEMAERFAYQGLASNLITYLTNVLHEPMGTAAKNVNTWTGISNIFPVLGAYIADSFLGRFKTILFAAVIFFMGMVLLTLAVSVVPLHYREALFFISLYILTVGEGGHKPCVQTFAADQFDENNPKERQAKTSFFNWWYLGIVFGGTAAMGVDNVGWGVGFGILAGANAFALALFMIGIKRFRKKSPVGSPFTTVLQVIVAAARKWRVTDTRGGHGIFYDSEYPGQISGRTRQLRFLDKAMIMDDVDCSNITRNPWRLCSLNQVEEVKLVIRLIPIWLSCLMFSAILVLVNTFYIKQGSTMIRSIGPNFEMPPAGLLTLTGLTILITVFVYDRILVPLARKFTGLPSGISTLQRIGIGLFLSILNMSVAGLVEVKRIKIAREHGLLDSPQAIVPMRIWWLLPQYIISGIADVFTIVGLQEFFYYQVPEPMRSMGAAAYLSVTGAGSFVNSAIISIVQAITSINGGEVWLGDNINRAHLHHFYWLLAGLSALNLCVFVWIAKGFVYKTFVEDDMKEETGQSYDSY</sequence>